<dbReference type="EC" id="3.5.1.28" evidence="2"/>
<dbReference type="CDD" id="cd02696">
    <property type="entry name" value="MurNAc-LAA"/>
    <property type="match status" value="1"/>
</dbReference>
<dbReference type="PANTHER" id="PTHR30404">
    <property type="entry name" value="N-ACETYLMURAMOYL-L-ALANINE AMIDASE"/>
    <property type="match status" value="1"/>
</dbReference>
<dbReference type="EMBL" id="CP036425">
    <property type="protein sequence ID" value="QDU35250.1"/>
    <property type="molecule type" value="Genomic_DNA"/>
</dbReference>
<dbReference type="GO" id="GO:0030288">
    <property type="term" value="C:outer membrane-bounded periplasmic space"/>
    <property type="evidence" value="ECO:0007669"/>
    <property type="project" value="TreeGrafter"/>
</dbReference>
<reference evidence="5 6" key="1">
    <citation type="submission" date="2019-02" db="EMBL/GenBank/DDBJ databases">
        <title>Deep-cultivation of Planctomycetes and their phenomic and genomic characterization uncovers novel biology.</title>
        <authorList>
            <person name="Wiegand S."/>
            <person name="Jogler M."/>
            <person name="Boedeker C."/>
            <person name="Pinto D."/>
            <person name="Vollmers J."/>
            <person name="Rivas-Marin E."/>
            <person name="Kohn T."/>
            <person name="Peeters S.H."/>
            <person name="Heuer A."/>
            <person name="Rast P."/>
            <person name="Oberbeckmann S."/>
            <person name="Bunk B."/>
            <person name="Jeske O."/>
            <person name="Meyerdierks A."/>
            <person name="Storesund J.E."/>
            <person name="Kallscheuer N."/>
            <person name="Luecker S."/>
            <person name="Lage O.M."/>
            <person name="Pohl T."/>
            <person name="Merkel B.J."/>
            <person name="Hornburger P."/>
            <person name="Mueller R.-W."/>
            <person name="Bruemmer F."/>
            <person name="Labrenz M."/>
            <person name="Spormann A.M."/>
            <person name="Op den Camp H."/>
            <person name="Overmann J."/>
            <person name="Amann R."/>
            <person name="Jetten M.S.M."/>
            <person name="Mascher T."/>
            <person name="Medema M.H."/>
            <person name="Devos D.P."/>
            <person name="Kaster A.-K."/>
            <person name="Ovreas L."/>
            <person name="Rohde M."/>
            <person name="Galperin M.Y."/>
            <person name="Jogler C."/>
        </authorList>
    </citation>
    <scope>NUCLEOTIDE SEQUENCE [LARGE SCALE GENOMIC DNA]</scope>
    <source>
        <strain evidence="5 6">KS4</strain>
    </source>
</reference>
<evidence type="ECO:0000313" key="6">
    <source>
        <dbReference type="Proteomes" id="UP000317369"/>
    </source>
</evidence>
<dbReference type="PANTHER" id="PTHR30404:SF0">
    <property type="entry name" value="N-ACETYLMURAMOYL-L-ALANINE AMIDASE AMIC"/>
    <property type="match status" value="1"/>
</dbReference>
<protein>
    <recommendedName>
        <fullName evidence="2">N-acetylmuramoyl-L-alanine amidase</fullName>
        <ecNumber evidence="2">3.5.1.28</ecNumber>
    </recommendedName>
</protein>
<dbReference type="GO" id="GO:0008745">
    <property type="term" value="F:N-acetylmuramoyl-L-alanine amidase activity"/>
    <property type="evidence" value="ECO:0007669"/>
    <property type="project" value="UniProtKB-EC"/>
</dbReference>
<feature type="domain" description="MurNAc-LAA" evidence="4">
    <location>
        <begin position="150"/>
        <end position="275"/>
    </location>
</feature>
<dbReference type="InterPro" id="IPR050695">
    <property type="entry name" value="N-acetylmuramoyl_amidase_3"/>
</dbReference>
<dbReference type="InterPro" id="IPR002508">
    <property type="entry name" value="MurNAc-LAA_cat"/>
</dbReference>
<evidence type="ECO:0000256" key="1">
    <source>
        <dbReference type="ARBA" id="ARBA00001561"/>
    </source>
</evidence>
<comment type="catalytic activity">
    <reaction evidence="1">
        <text>Hydrolyzes the link between N-acetylmuramoyl residues and L-amino acid residues in certain cell-wall glycopeptides.</text>
        <dbReference type="EC" id="3.5.1.28"/>
    </reaction>
</comment>
<evidence type="ECO:0000259" key="4">
    <source>
        <dbReference type="SMART" id="SM00646"/>
    </source>
</evidence>
<dbReference type="Proteomes" id="UP000317369">
    <property type="component" value="Chromosome"/>
</dbReference>
<dbReference type="SUPFAM" id="SSF53187">
    <property type="entry name" value="Zn-dependent exopeptidases"/>
    <property type="match status" value="1"/>
</dbReference>
<dbReference type="AlphaFoldDB" id="A0A517YYF1"/>
<dbReference type="GO" id="GO:0009253">
    <property type="term" value="P:peptidoglycan catabolic process"/>
    <property type="evidence" value="ECO:0007669"/>
    <property type="project" value="InterPro"/>
</dbReference>
<dbReference type="SMART" id="SM00646">
    <property type="entry name" value="Ami_3"/>
    <property type="match status" value="1"/>
</dbReference>
<evidence type="ECO:0000256" key="2">
    <source>
        <dbReference type="ARBA" id="ARBA00011901"/>
    </source>
</evidence>
<accession>A0A517YYF1</accession>
<organism evidence="5 6">
    <name type="scientific">Poriferisphaera corsica</name>
    <dbReference type="NCBI Taxonomy" id="2528020"/>
    <lineage>
        <taxon>Bacteria</taxon>
        <taxon>Pseudomonadati</taxon>
        <taxon>Planctomycetota</taxon>
        <taxon>Phycisphaerae</taxon>
        <taxon>Phycisphaerales</taxon>
        <taxon>Phycisphaeraceae</taxon>
        <taxon>Poriferisphaera</taxon>
    </lineage>
</organism>
<keyword evidence="3 5" id="KW-0378">Hydrolase</keyword>
<dbReference type="Pfam" id="PF01520">
    <property type="entry name" value="Amidase_3"/>
    <property type="match status" value="1"/>
</dbReference>
<gene>
    <name evidence="5" type="primary">amiA</name>
    <name evidence="5" type="ORF">KS4_33310</name>
</gene>
<evidence type="ECO:0000256" key="3">
    <source>
        <dbReference type="ARBA" id="ARBA00022801"/>
    </source>
</evidence>
<proteinExistence type="predicted"/>
<keyword evidence="6" id="KW-1185">Reference proteome</keyword>
<sequence>MLTGLAGLTLSSAMLVGCVDQTKIVEKPTKVDAFLERVEKGEPMPVEEILAYIENDRDAFNGWGEGYEFPVHPAEKHLKGWTIVLDPGHGGDAHKKNWKRGPTGVREAAINLRVGLILKALLENSGAQVKLTRADDSYDMSLAERAEVANTIVRKRDGGVGADLFVSLHHNASGPTANYTTVWFHGPVKWSEPDLDPAKYVAHELGWALRTQVAKTSPIMNDQQMYAKGFGVLKMTRVPAFLCESSFHTNPDEEQRLRDAEYNLREAYAIYKGLTEYAYGGRPTQEAPNVKIDGSEMVIETVLDDGSDKGWWGHDKERTVASTVNVNVNGVQAFAKYDAKSKKLIAKVAVADLPEAESYEVWVHHQNMFKHSNYPQRYSVAFSEGLVDGAKAESKAMLVKRNGIED</sequence>
<evidence type="ECO:0000313" key="5">
    <source>
        <dbReference type="EMBL" id="QDU35250.1"/>
    </source>
</evidence>
<dbReference type="KEGG" id="pcor:KS4_33310"/>
<dbReference type="Gene3D" id="3.40.630.40">
    <property type="entry name" value="Zn-dependent exopeptidases"/>
    <property type="match status" value="1"/>
</dbReference>
<name>A0A517YYF1_9BACT</name>